<organism evidence="1 2">
    <name type="scientific">Symbiodinium pilosum</name>
    <name type="common">Dinoflagellate</name>
    <dbReference type="NCBI Taxonomy" id="2952"/>
    <lineage>
        <taxon>Eukaryota</taxon>
        <taxon>Sar</taxon>
        <taxon>Alveolata</taxon>
        <taxon>Dinophyceae</taxon>
        <taxon>Suessiales</taxon>
        <taxon>Symbiodiniaceae</taxon>
        <taxon>Symbiodinium</taxon>
    </lineage>
</organism>
<dbReference type="AlphaFoldDB" id="A0A812RJU0"/>
<protein>
    <submittedName>
        <fullName evidence="1">Uncharacterized protein</fullName>
    </submittedName>
</protein>
<reference evidence="1" key="1">
    <citation type="submission" date="2021-02" db="EMBL/GenBank/DDBJ databases">
        <authorList>
            <person name="Dougan E. K."/>
            <person name="Rhodes N."/>
            <person name="Thang M."/>
            <person name="Chan C."/>
        </authorList>
    </citation>
    <scope>NUCLEOTIDE SEQUENCE</scope>
</reference>
<gene>
    <name evidence="1" type="ORF">SPIL2461_LOCUS10718</name>
</gene>
<keyword evidence="2" id="KW-1185">Reference proteome</keyword>
<dbReference type="Proteomes" id="UP000649617">
    <property type="component" value="Unassembled WGS sequence"/>
</dbReference>
<evidence type="ECO:0000313" key="2">
    <source>
        <dbReference type="Proteomes" id="UP000649617"/>
    </source>
</evidence>
<sequence length="166" mass="18852">SPRHCASRYVPTQGAAVASCRPRLKLPYPECKDEGFVDVYTTSPDSVVAFAQFTSQEKVQKFVRAQKRHEGMRQHKLWAAENKSASERKRGKILSKIKKFSIELDNIEPRNVWVNYRSYKVSVRHGGQLVHAAFVAEDGVVEWSAPNCPMSQQVRDAIADFTEDLE</sequence>
<proteinExistence type="predicted"/>
<feature type="non-terminal residue" evidence="1">
    <location>
        <position position="1"/>
    </location>
</feature>
<evidence type="ECO:0000313" key="1">
    <source>
        <dbReference type="EMBL" id="CAE7439540.1"/>
    </source>
</evidence>
<dbReference type="EMBL" id="CAJNIZ010020370">
    <property type="protein sequence ID" value="CAE7439540.1"/>
    <property type="molecule type" value="Genomic_DNA"/>
</dbReference>
<name>A0A812RJU0_SYMPI</name>
<accession>A0A812RJU0</accession>
<comment type="caution">
    <text evidence="1">The sequence shown here is derived from an EMBL/GenBank/DDBJ whole genome shotgun (WGS) entry which is preliminary data.</text>
</comment>